<dbReference type="PROSITE" id="PS50198">
    <property type="entry name" value="PPIC_PPIASE_2"/>
    <property type="match status" value="1"/>
</dbReference>
<evidence type="ECO:0000259" key="3">
    <source>
        <dbReference type="PROSITE" id="PS50198"/>
    </source>
</evidence>
<dbReference type="OrthoDB" id="14196at2"/>
<dbReference type="RefSeq" id="WP_115010826.1">
    <property type="nucleotide sequence ID" value="NZ_UGHV01000001.1"/>
</dbReference>
<sequence>MKRDSYSILKRGLIATTLICSFSLSIAGAKVLATVDGTQITEEVFDEIKAQNPGFEFSKLPKNQQKELLDQAINNVLIAKEAKRAKIDTTPEFTQAFDKITQNIKDRLLVQAWAQKQVQEIASKGSATEADAKAYYDSHKAEFKKPNVRARHIVVKTEAEAQKIIDELNKAPKSKVESTFITLANTRTIDPGNKQAQNGGDLGAFEKEHMVKPFSDAAFAMSPGTYSKAPVKTDFGYHVIYVIDKASEYAFDSIKQPLINMLNEKKVSETMKSKVDSLRAKAKIQISN</sequence>
<keyword evidence="1" id="KW-0697">Rotamase</keyword>
<dbReference type="EMBL" id="UGHV01000001">
    <property type="protein sequence ID" value="STO96497.1"/>
    <property type="molecule type" value="Genomic_DNA"/>
</dbReference>
<reference evidence="4 5" key="1">
    <citation type="submission" date="2018-06" db="EMBL/GenBank/DDBJ databases">
        <authorList>
            <consortium name="Pathogen Informatics"/>
            <person name="Doyle S."/>
        </authorList>
    </citation>
    <scope>NUCLEOTIDE SEQUENCE [LARGE SCALE GENOMIC DNA]</scope>
    <source>
        <strain evidence="4 5">NCTC12410</strain>
    </source>
</reference>
<dbReference type="Gene3D" id="1.10.8.1040">
    <property type="match status" value="1"/>
</dbReference>
<feature type="chain" id="PRO_5016829156" evidence="2">
    <location>
        <begin position="28"/>
        <end position="288"/>
    </location>
</feature>
<dbReference type="GO" id="GO:0003755">
    <property type="term" value="F:peptidyl-prolyl cis-trans isomerase activity"/>
    <property type="evidence" value="ECO:0007669"/>
    <property type="project" value="UniProtKB-KW"/>
</dbReference>
<feature type="signal peptide" evidence="2">
    <location>
        <begin position="1"/>
        <end position="27"/>
    </location>
</feature>
<dbReference type="Proteomes" id="UP000254841">
    <property type="component" value="Unassembled WGS sequence"/>
</dbReference>
<dbReference type="Pfam" id="PF13145">
    <property type="entry name" value="Rotamase_2"/>
    <property type="match status" value="1"/>
</dbReference>
<dbReference type="PANTHER" id="PTHR47245">
    <property type="entry name" value="PEPTIDYLPROLYL ISOMERASE"/>
    <property type="match status" value="1"/>
</dbReference>
<evidence type="ECO:0000256" key="2">
    <source>
        <dbReference type="SAM" id="SignalP"/>
    </source>
</evidence>
<proteinExistence type="predicted"/>
<name>A0A377J1Y2_9HELI</name>
<accession>A0A377J1Y2</accession>
<dbReference type="InterPro" id="IPR027304">
    <property type="entry name" value="Trigger_fact/SurA_dom_sf"/>
</dbReference>
<protein>
    <submittedName>
        <fullName evidence="4">Cell binding factor 2</fullName>
        <ecNumber evidence="4">5.2.1.8</ecNumber>
    </submittedName>
</protein>
<feature type="domain" description="PpiC" evidence="3">
    <location>
        <begin position="145"/>
        <end position="244"/>
    </location>
</feature>
<keyword evidence="1 4" id="KW-0413">Isomerase</keyword>
<dbReference type="InterPro" id="IPR046357">
    <property type="entry name" value="PPIase_dom_sf"/>
</dbReference>
<dbReference type="InterPro" id="IPR050245">
    <property type="entry name" value="PrsA_foldase"/>
</dbReference>
<dbReference type="PANTHER" id="PTHR47245:SF2">
    <property type="entry name" value="PEPTIDYL-PROLYL CIS-TRANS ISOMERASE HP_0175-RELATED"/>
    <property type="match status" value="1"/>
</dbReference>
<evidence type="ECO:0000313" key="5">
    <source>
        <dbReference type="Proteomes" id="UP000254841"/>
    </source>
</evidence>
<keyword evidence="2" id="KW-0732">Signal</keyword>
<dbReference type="InterPro" id="IPR000297">
    <property type="entry name" value="PPIase_PpiC"/>
</dbReference>
<gene>
    <name evidence="4" type="primary">cbf2</name>
    <name evidence="4" type="ORF">NCTC12410_00310</name>
</gene>
<dbReference type="EC" id="5.2.1.8" evidence="4"/>
<dbReference type="SUPFAM" id="SSF54534">
    <property type="entry name" value="FKBP-like"/>
    <property type="match status" value="1"/>
</dbReference>
<evidence type="ECO:0000313" key="4">
    <source>
        <dbReference type="EMBL" id="STO96497.1"/>
    </source>
</evidence>
<dbReference type="SUPFAM" id="SSF109998">
    <property type="entry name" value="Triger factor/SurA peptide-binding domain-like"/>
    <property type="match status" value="1"/>
</dbReference>
<dbReference type="Gene3D" id="3.10.50.40">
    <property type="match status" value="1"/>
</dbReference>
<dbReference type="AlphaFoldDB" id="A0A377J1Y2"/>
<evidence type="ECO:0000256" key="1">
    <source>
        <dbReference type="PROSITE-ProRule" id="PRU00278"/>
    </source>
</evidence>
<organism evidence="4 5">
    <name type="scientific">Helicobacter canis</name>
    <dbReference type="NCBI Taxonomy" id="29419"/>
    <lineage>
        <taxon>Bacteria</taxon>
        <taxon>Pseudomonadati</taxon>
        <taxon>Campylobacterota</taxon>
        <taxon>Epsilonproteobacteria</taxon>
        <taxon>Campylobacterales</taxon>
        <taxon>Helicobacteraceae</taxon>
        <taxon>Helicobacter</taxon>
    </lineage>
</organism>